<feature type="region of interest" description="Disordered" evidence="4">
    <location>
        <begin position="15"/>
        <end position="41"/>
    </location>
</feature>
<protein>
    <recommendedName>
        <fullName evidence="5">Zn(2)-C6 fungal-type domain-containing protein</fullName>
    </recommendedName>
</protein>
<name>A0A0F4GPI8_9PEZI</name>
<dbReference type="GO" id="GO:0006351">
    <property type="term" value="P:DNA-templated transcription"/>
    <property type="evidence" value="ECO:0007669"/>
    <property type="project" value="InterPro"/>
</dbReference>
<dbReference type="GO" id="GO:0008270">
    <property type="term" value="F:zinc ion binding"/>
    <property type="evidence" value="ECO:0007669"/>
    <property type="project" value="InterPro"/>
</dbReference>
<keyword evidence="2" id="KW-0539">Nucleus</keyword>
<keyword evidence="7" id="KW-1185">Reference proteome</keyword>
<reference evidence="6 7" key="1">
    <citation type="submission" date="2015-03" db="EMBL/GenBank/DDBJ databases">
        <title>RNA-seq based gene annotation and comparative genomics of four Zymoseptoria species reveal species-specific pathogenicity related genes and transposable element activity.</title>
        <authorList>
            <person name="Grandaubert J."/>
            <person name="Bhattacharyya A."/>
            <person name="Stukenbrock E.H."/>
        </authorList>
    </citation>
    <scope>NUCLEOTIDE SEQUENCE [LARGE SCALE GENOMIC DNA]</scope>
    <source>
        <strain evidence="6 7">Zb18110</strain>
    </source>
</reference>
<keyword evidence="1" id="KW-0479">Metal-binding</keyword>
<dbReference type="PROSITE" id="PS50048">
    <property type="entry name" value="ZN2_CY6_FUNGAL_2"/>
    <property type="match status" value="1"/>
</dbReference>
<dbReference type="CDD" id="cd00067">
    <property type="entry name" value="GAL4"/>
    <property type="match status" value="1"/>
</dbReference>
<evidence type="ECO:0000259" key="5">
    <source>
        <dbReference type="PROSITE" id="PS50048"/>
    </source>
</evidence>
<feature type="region of interest" description="Disordered" evidence="4">
    <location>
        <begin position="768"/>
        <end position="803"/>
    </location>
</feature>
<dbReference type="AlphaFoldDB" id="A0A0F4GPI8"/>
<comment type="caution">
    <text evidence="6">The sequence shown here is derived from an EMBL/GenBank/DDBJ whole genome shotgun (WGS) entry which is preliminary data.</text>
</comment>
<dbReference type="PANTHER" id="PTHR47655:SF2">
    <property type="entry name" value="QUINIC ACID UTILIZATION ACTIVATOR"/>
    <property type="match status" value="1"/>
</dbReference>
<accession>A0A0F4GPI8</accession>
<evidence type="ECO:0000256" key="1">
    <source>
        <dbReference type="ARBA" id="ARBA00022723"/>
    </source>
</evidence>
<dbReference type="InterPro" id="IPR036864">
    <property type="entry name" value="Zn2-C6_fun-type_DNA-bd_sf"/>
</dbReference>
<dbReference type="Proteomes" id="UP000033647">
    <property type="component" value="Unassembled WGS sequence"/>
</dbReference>
<evidence type="ECO:0000256" key="3">
    <source>
        <dbReference type="SAM" id="Coils"/>
    </source>
</evidence>
<dbReference type="Gene3D" id="4.10.240.10">
    <property type="entry name" value="Zn(2)-C6 fungal-type DNA-binding domain"/>
    <property type="match status" value="1"/>
</dbReference>
<dbReference type="CDD" id="cd12148">
    <property type="entry name" value="fungal_TF_MHR"/>
    <property type="match status" value="1"/>
</dbReference>
<sequence length="990" mass="110628">MASAPCVWSLQGRVEATPSGTKRGADGPSGSSKAGEAAHRAKRVRVSRACDQCRAGREKCNGGQPICQTCEAQRRPCTYNEQPKKRGIQPNYIRTLELTLAWLLQQHPESEVKLSHLLPDPRDAAHLLISYKDSATADAMHVIWRNGIICRQIDQLLSGADIELPKDQPPNDDEVRSRRDEGIANSYQSPPLSALSDTNMLPADVNQPIWAPGRISQTRPESNIELLKLPEDSWNLLEHYFAFTQAWFPITEKHDILKLMYAYPSEGLRKSEAVASEHAELWSIMAFAAARVGASEISVAYCRDVTKALIPGETGFGLGHIKALLILGLDDIVKGVWITAWLAIGTAVRLLTYLTSKRGSATRLNEGRTKHTFLAAYLLESTISARTGASVHLRSGDVRETGLLIEDGLEEWAPWSDPTNGTASISQKSPARTISTFNELVRTALRCESQQAATPSSQNSSTELDIVLKLLQNVSQHPGALLTSHRSISDHGPATGSLIGDYHTPAISGGGPIRHDSNQFHFAESLFEQPYPFMTIPNETAESMTSSTPAQMAGATPNLWATGESSKDPANMANHDIFEELAMLDRSDSTQNPSFMQNLGFGPDLDLAEFFGADYQPSDPLLAYMQPSSAFEEVPRGAIDHLDNLALTERQKDLHLRLSALDLRADAWYPGMADTDLELQRQEEECRQVKTKARAAEAEYRAACQNYLARTEDIRRLERELASAQDSLKASHAVMLQADEKNKAVKTEALATEMRYEDRKLAAQKLAREKQLRTDEKARQLAQRQAESYKLQQRQSQQRAEAEQKAREACEEIVRQGIKRRETLRQEAAERARARMKEAEEQHTREDKRRCDERARAKSQHHPKDVNFTEKVPATPTPPATPAKRWYDRVERAFADYSLMETFPDPPAPLTPCKKPNCVASKPHRALSACPCEIQRLVTSLQLPLKKMRQAFHPDRFWKCKNEHRKVFQLKAKEVFQVVDAMFSKEKGVA</sequence>
<dbReference type="PROSITE" id="PS00463">
    <property type="entry name" value="ZN2_CY6_FUNGAL_1"/>
    <property type="match status" value="1"/>
</dbReference>
<dbReference type="STRING" id="1047168.A0A0F4GPI8"/>
<dbReference type="InterPro" id="IPR007219">
    <property type="entry name" value="XnlR_reg_dom"/>
</dbReference>
<dbReference type="GO" id="GO:0000981">
    <property type="term" value="F:DNA-binding transcription factor activity, RNA polymerase II-specific"/>
    <property type="evidence" value="ECO:0007669"/>
    <property type="project" value="InterPro"/>
</dbReference>
<feature type="region of interest" description="Disordered" evidence="4">
    <location>
        <begin position="162"/>
        <end position="198"/>
    </location>
</feature>
<feature type="compositionally biased region" description="Basic and acidic residues" evidence="4">
    <location>
        <begin position="825"/>
        <end position="868"/>
    </location>
</feature>
<dbReference type="Pfam" id="PF00172">
    <property type="entry name" value="Zn_clus"/>
    <property type="match status" value="1"/>
</dbReference>
<feature type="compositionally biased region" description="Basic and acidic residues" evidence="4">
    <location>
        <begin position="768"/>
        <end position="779"/>
    </location>
</feature>
<dbReference type="SUPFAM" id="SSF57701">
    <property type="entry name" value="Zn2/Cys6 DNA-binding domain"/>
    <property type="match status" value="1"/>
</dbReference>
<evidence type="ECO:0000256" key="2">
    <source>
        <dbReference type="ARBA" id="ARBA00023242"/>
    </source>
</evidence>
<dbReference type="Pfam" id="PF04082">
    <property type="entry name" value="Fungal_trans"/>
    <property type="match status" value="1"/>
</dbReference>
<dbReference type="InterPro" id="IPR052783">
    <property type="entry name" value="Metabolic/Drug-Res_Regulator"/>
</dbReference>
<dbReference type="GO" id="GO:0003677">
    <property type="term" value="F:DNA binding"/>
    <property type="evidence" value="ECO:0007669"/>
    <property type="project" value="InterPro"/>
</dbReference>
<feature type="region of interest" description="Disordered" evidence="4">
    <location>
        <begin position="492"/>
        <end position="515"/>
    </location>
</feature>
<feature type="coiled-coil region" evidence="3">
    <location>
        <begin position="672"/>
        <end position="734"/>
    </location>
</feature>
<feature type="domain" description="Zn(2)-C6 fungal-type" evidence="5">
    <location>
        <begin position="49"/>
        <end position="79"/>
    </location>
</feature>
<feature type="compositionally biased region" description="Polar residues" evidence="4">
    <location>
        <begin position="185"/>
        <end position="198"/>
    </location>
</feature>
<dbReference type="SMART" id="SM00066">
    <property type="entry name" value="GAL4"/>
    <property type="match status" value="1"/>
</dbReference>
<dbReference type="PANTHER" id="PTHR47655">
    <property type="entry name" value="QUINIC ACID UTILIZATION ACTIVATOR"/>
    <property type="match status" value="1"/>
</dbReference>
<organism evidence="6 7">
    <name type="scientific">Zymoseptoria brevis</name>
    <dbReference type="NCBI Taxonomy" id="1047168"/>
    <lineage>
        <taxon>Eukaryota</taxon>
        <taxon>Fungi</taxon>
        <taxon>Dikarya</taxon>
        <taxon>Ascomycota</taxon>
        <taxon>Pezizomycotina</taxon>
        <taxon>Dothideomycetes</taxon>
        <taxon>Dothideomycetidae</taxon>
        <taxon>Mycosphaerellales</taxon>
        <taxon>Mycosphaerellaceae</taxon>
        <taxon>Zymoseptoria</taxon>
    </lineage>
</organism>
<feature type="region of interest" description="Disordered" evidence="4">
    <location>
        <begin position="825"/>
        <end position="883"/>
    </location>
</feature>
<evidence type="ECO:0000313" key="7">
    <source>
        <dbReference type="Proteomes" id="UP000033647"/>
    </source>
</evidence>
<feature type="compositionally biased region" description="Basic and acidic residues" evidence="4">
    <location>
        <begin position="173"/>
        <end position="182"/>
    </location>
</feature>
<dbReference type="InterPro" id="IPR001138">
    <property type="entry name" value="Zn2Cys6_DnaBD"/>
</dbReference>
<dbReference type="EMBL" id="LAFY01000355">
    <property type="protein sequence ID" value="KJX99349.1"/>
    <property type="molecule type" value="Genomic_DNA"/>
</dbReference>
<evidence type="ECO:0000256" key="4">
    <source>
        <dbReference type="SAM" id="MobiDB-lite"/>
    </source>
</evidence>
<gene>
    <name evidence="6" type="ORF">TI39_contig363g00030</name>
</gene>
<keyword evidence="3" id="KW-0175">Coiled coil</keyword>
<dbReference type="OrthoDB" id="3364175at2759"/>
<evidence type="ECO:0000313" key="6">
    <source>
        <dbReference type="EMBL" id="KJX99349.1"/>
    </source>
</evidence>
<dbReference type="GO" id="GO:0045944">
    <property type="term" value="P:positive regulation of transcription by RNA polymerase II"/>
    <property type="evidence" value="ECO:0007669"/>
    <property type="project" value="TreeGrafter"/>
</dbReference>
<proteinExistence type="predicted"/>